<dbReference type="GO" id="GO:0003700">
    <property type="term" value="F:DNA-binding transcription factor activity"/>
    <property type="evidence" value="ECO:0007669"/>
    <property type="project" value="InterPro"/>
</dbReference>
<dbReference type="Pfam" id="PF07495">
    <property type="entry name" value="Y_Y_Y"/>
    <property type="match status" value="1"/>
</dbReference>
<dbReference type="SUPFAM" id="SSF55874">
    <property type="entry name" value="ATPase domain of HSP90 chaperone/DNA topoisomerase II/histidine kinase"/>
    <property type="match status" value="1"/>
</dbReference>
<comment type="catalytic activity">
    <reaction evidence="1">
        <text>ATP + protein L-histidine = ADP + protein N-phospho-L-histidine.</text>
        <dbReference type="EC" id="2.7.13.3"/>
    </reaction>
</comment>
<dbReference type="InterPro" id="IPR011123">
    <property type="entry name" value="Y_Y_Y"/>
</dbReference>
<protein>
    <recommendedName>
        <fullName evidence="2">histidine kinase</fullName>
        <ecNumber evidence="2">2.7.13.3</ecNumber>
    </recommendedName>
</protein>
<dbReference type="Pfam" id="PF02518">
    <property type="entry name" value="HATPase_c"/>
    <property type="match status" value="1"/>
</dbReference>
<dbReference type="SUPFAM" id="SSF63829">
    <property type="entry name" value="Calcium-dependent phosphotriesterase"/>
    <property type="match status" value="3"/>
</dbReference>
<dbReference type="FunFam" id="1.10.287.130:FF:000045">
    <property type="entry name" value="Two-component system sensor histidine kinase/response regulator"/>
    <property type="match status" value="1"/>
</dbReference>
<dbReference type="EC" id="2.7.13.3" evidence="2"/>
<keyword evidence="18" id="KW-1185">Reference proteome</keyword>
<dbReference type="InterPro" id="IPR018062">
    <property type="entry name" value="HTH_AraC-typ_CS"/>
</dbReference>
<dbReference type="SUPFAM" id="SSF46689">
    <property type="entry name" value="Homeodomain-like"/>
    <property type="match status" value="1"/>
</dbReference>
<dbReference type="Pfam" id="PF12833">
    <property type="entry name" value="HTH_18"/>
    <property type="match status" value="1"/>
</dbReference>
<dbReference type="FunFam" id="3.30.565.10:FF:000037">
    <property type="entry name" value="Hybrid sensor histidine kinase/response regulator"/>
    <property type="match status" value="1"/>
</dbReference>
<evidence type="ECO:0000256" key="10">
    <source>
        <dbReference type="ARBA" id="ARBA00023125"/>
    </source>
</evidence>
<evidence type="ECO:0000259" key="15">
    <source>
        <dbReference type="PROSITE" id="PS50109"/>
    </source>
</evidence>
<keyword evidence="7" id="KW-0067">ATP-binding</keyword>
<dbReference type="InterPro" id="IPR001789">
    <property type="entry name" value="Sig_transdc_resp-reg_receiver"/>
</dbReference>
<proteinExistence type="predicted"/>
<dbReference type="InterPro" id="IPR036097">
    <property type="entry name" value="HisK_dim/P_sf"/>
</dbReference>
<dbReference type="InterPro" id="IPR015943">
    <property type="entry name" value="WD40/YVTN_repeat-like_dom_sf"/>
</dbReference>
<dbReference type="Pfam" id="PF00072">
    <property type="entry name" value="Response_reg"/>
    <property type="match status" value="1"/>
</dbReference>
<dbReference type="PROSITE" id="PS00041">
    <property type="entry name" value="HTH_ARAC_FAMILY_1"/>
    <property type="match status" value="1"/>
</dbReference>
<dbReference type="Gene3D" id="3.40.50.2300">
    <property type="match status" value="1"/>
</dbReference>
<dbReference type="InterPro" id="IPR009057">
    <property type="entry name" value="Homeodomain-like_sf"/>
</dbReference>
<dbReference type="Gene3D" id="1.10.10.60">
    <property type="entry name" value="Homeodomain-like"/>
    <property type="match status" value="2"/>
</dbReference>
<dbReference type="PRINTS" id="PR00344">
    <property type="entry name" value="BCTRLSENSOR"/>
</dbReference>
<evidence type="ECO:0000256" key="3">
    <source>
        <dbReference type="ARBA" id="ARBA00022553"/>
    </source>
</evidence>
<dbReference type="Pfam" id="PF00512">
    <property type="entry name" value="HisKA"/>
    <property type="match status" value="1"/>
</dbReference>
<dbReference type="InterPro" id="IPR011006">
    <property type="entry name" value="CheY-like_superfamily"/>
</dbReference>
<dbReference type="SUPFAM" id="SSF52172">
    <property type="entry name" value="CheY-like"/>
    <property type="match status" value="1"/>
</dbReference>
<evidence type="ECO:0000256" key="11">
    <source>
        <dbReference type="ARBA" id="ARBA00023163"/>
    </source>
</evidence>
<evidence type="ECO:0000256" key="12">
    <source>
        <dbReference type="PROSITE-ProRule" id="PRU00169"/>
    </source>
</evidence>
<accession>A0A1H7YS52</accession>
<evidence type="ECO:0000256" key="8">
    <source>
        <dbReference type="ARBA" id="ARBA00023012"/>
    </source>
</evidence>
<evidence type="ECO:0000259" key="14">
    <source>
        <dbReference type="PROSITE" id="PS01124"/>
    </source>
</evidence>
<dbReference type="InterPro" id="IPR018060">
    <property type="entry name" value="HTH_AraC"/>
</dbReference>
<keyword evidence="3 12" id="KW-0597">Phosphoprotein</keyword>
<keyword evidence="11" id="KW-0804">Transcription</keyword>
<dbReference type="SMART" id="SM00342">
    <property type="entry name" value="HTH_ARAC"/>
    <property type="match status" value="1"/>
</dbReference>
<dbReference type="STRING" id="573321.SAMN04488505_104514"/>
<evidence type="ECO:0000313" key="17">
    <source>
        <dbReference type="EMBL" id="SEM48029.1"/>
    </source>
</evidence>
<dbReference type="EMBL" id="FOBB01000004">
    <property type="protein sequence ID" value="SEM48029.1"/>
    <property type="molecule type" value="Genomic_DNA"/>
</dbReference>
<dbReference type="SMART" id="SM00448">
    <property type="entry name" value="REC"/>
    <property type="match status" value="1"/>
</dbReference>
<dbReference type="InterPro" id="IPR036890">
    <property type="entry name" value="HATPase_C_sf"/>
</dbReference>
<feature type="signal peptide" evidence="13">
    <location>
        <begin position="1"/>
        <end position="22"/>
    </location>
</feature>
<dbReference type="SUPFAM" id="SSF47384">
    <property type="entry name" value="Homodimeric domain of signal transducing histidine kinase"/>
    <property type="match status" value="1"/>
</dbReference>
<name>A0A1H7YS52_9BACT</name>
<evidence type="ECO:0000256" key="4">
    <source>
        <dbReference type="ARBA" id="ARBA00022679"/>
    </source>
</evidence>
<dbReference type="OrthoDB" id="1489484at2"/>
<dbReference type="Gene3D" id="3.30.565.10">
    <property type="entry name" value="Histidine kinase-like ATPase, C-terminal domain"/>
    <property type="match status" value="1"/>
</dbReference>
<dbReference type="InterPro" id="IPR003594">
    <property type="entry name" value="HATPase_dom"/>
</dbReference>
<feature type="domain" description="HTH araC/xylS-type" evidence="14">
    <location>
        <begin position="1330"/>
        <end position="1429"/>
    </location>
</feature>
<feature type="domain" description="Histidine kinase" evidence="15">
    <location>
        <begin position="924"/>
        <end position="1139"/>
    </location>
</feature>
<dbReference type="GO" id="GO:0000155">
    <property type="term" value="F:phosphorelay sensor kinase activity"/>
    <property type="evidence" value="ECO:0007669"/>
    <property type="project" value="InterPro"/>
</dbReference>
<dbReference type="Gene3D" id="2.130.10.10">
    <property type="entry name" value="YVTN repeat-like/Quinoprotein amine dehydrogenase"/>
    <property type="match status" value="3"/>
</dbReference>
<evidence type="ECO:0000256" key="9">
    <source>
        <dbReference type="ARBA" id="ARBA00023015"/>
    </source>
</evidence>
<dbReference type="SMART" id="SM00387">
    <property type="entry name" value="HATPase_c"/>
    <property type="match status" value="1"/>
</dbReference>
<keyword evidence="10" id="KW-0238">DNA-binding</keyword>
<evidence type="ECO:0000256" key="7">
    <source>
        <dbReference type="ARBA" id="ARBA00022840"/>
    </source>
</evidence>
<feature type="domain" description="Response regulatory" evidence="16">
    <location>
        <begin position="1183"/>
        <end position="1298"/>
    </location>
</feature>
<organism evidence="17 18">
    <name type="scientific">Chitinophaga rupis</name>
    <dbReference type="NCBI Taxonomy" id="573321"/>
    <lineage>
        <taxon>Bacteria</taxon>
        <taxon>Pseudomonadati</taxon>
        <taxon>Bacteroidota</taxon>
        <taxon>Chitinophagia</taxon>
        <taxon>Chitinophagales</taxon>
        <taxon>Chitinophagaceae</taxon>
        <taxon>Chitinophaga</taxon>
    </lineage>
</organism>
<evidence type="ECO:0000256" key="13">
    <source>
        <dbReference type="SAM" id="SignalP"/>
    </source>
</evidence>
<keyword evidence="8" id="KW-0902">Two-component regulatory system</keyword>
<dbReference type="SMART" id="SM00388">
    <property type="entry name" value="HisKA"/>
    <property type="match status" value="1"/>
</dbReference>
<dbReference type="PANTHER" id="PTHR43547:SF2">
    <property type="entry name" value="HYBRID SIGNAL TRANSDUCTION HISTIDINE KINASE C"/>
    <property type="match status" value="1"/>
</dbReference>
<dbReference type="InterPro" id="IPR011110">
    <property type="entry name" value="Reg_prop"/>
</dbReference>
<evidence type="ECO:0000256" key="5">
    <source>
        <dbReference type="ARBA" id="ARBA00022741"/>
    </source>
</evidence>
<keyword evidence="5" id="KW-0547">Nucleotide-binding</keyword>
<dbReference type="PROSITE" id="PS01124">
    <property type="entry name" value="HTH_ARAC_FAMILY_2"/>
    <property type="match status" value="1"/>
</dbReference>
<dbReference type="InterPro" id="IPR004358">
    <property type="entry name" value="Sig_transdc_His_kin-like_C"/>
</dbReference>
<dbReference type="InterPro" id="IPR005467">
    <property type="entry name" value="His_kinase_dom"/>
</dbReference>
<keyword evidence="6 17" id="KW-0418">Kinase</keyword>
<keyword evidence="9" id="KW-0805">Transcription regulation</keyword>
<dbReference type="RefSeq" id="WP_089915680.1">
    <property type="nucleotide sequence ID" value="NZ_FOBB01000004.1"/>
</dbReference>
<evidence type="ECO:0000313" key="18">
    <source>
        <dbReference type="Proteomes" id="UP000198984"/>
    </source>
</evidence>
<evidence type="ECO:0000256" key="2">
    <source>
        <dbReference type="ARBA" id="ARBA00012438"/>
    </source>
</evidence>
<dbReference type="GO" id="GO:0043565">
    <property type="term" value="F:sequence-specific DNA binding"/>
    <property type="evidence" value="ECO:0007669"/>
    <property type="project" value="InterPro"/>
</dbReference>
<keyword evidence="13" id="KW-0732">Signal</keyword>
<sequence>MQFLKCVLTICSSLLFTQTLTAALTIRPTAKTGLSNNVCLEQLTTHDGLSQNTVRCLMQDKKGFIWIGTLNGLNRYDGKKFIVYRPEYGNPHSISDTRIRELHEDQHGFIWVKTFEGRFHCFDPTREDFIEFTNDNKAPAYDQYFAAANGDIWLYGHSTGCLRIQYKQGRFVTQQYNTPTVNFIFEDANHYLWVGTSKRLHTLNAAGKMLTVFQQSPPEADFLQTIPGKDQLYFITRNNGVFTYHLRRRTFSALRMDQSLSLTSGALLNHQQLLLGTSRSGAFILQLSTGHVTPASTLFGETIPGHVDLVKSPQQAIWINNHSGAVWYYDTLQRRSRRFNLIAPQVIARVDDDRFTIHTDNKDNTWITTYGGGLYCYNRRTDSLQHFDYNAGNACGLSSNYVLSVLADRSGLVWVGTEHTGLNKLMPQSFTVSHFYPDPSTPKHYSANIVKTLFEDSRGNIWVSTKNGSLNLYNSRLQQIRTLNHLFPRQTPNVYCIQEDARGYIWLGTKGQGLYITHLDSLQRPARHFTLPEPAGGGNQNNLVYTLLQDRQQRMWIGTFGAGFNLAAYKGGDQITFTNFLGAHETLKDIRCLLQDRAGQIWAGTNNGLVVFNPAKPNDFKVYQSDQNNPNGLTSNVIKTLCEDHRGRLWVGTYGGGLCRFIPGTGARNAYFETYTTQQGLSNDIVNGLLEDDQGDLWVSTENGLTRFNPDKNTFEVFYFSNSTLGNLFAEASCCKRRNGQQLWGSMDGFYSCLPARMKTDSLDAPVVLTGFSIAGTTQKQANTLPAEIKLEPNQRVFSLEFAALAFRNPQKNKYTYILENYEEEWNTPTSYNIATYRNLPPGEYIFRVKGTNNDGSWSRQEASIRITVLPPFWRSNPAFLLYAAVIAGLFFGIRIVRQRINRLQHAVALEKELTEYKLNFFTNISHEFRTPLSLIVSAMENLLPGKQSAWQTGKHLHIMQKNVHRLMRLIDQLLDFRKIQHQRMKLQLQELPVINLLQELCDSFNDLAEQKQIHLQFHSNVPEYTMWVDDNKLDKMLYNLLSNAHKFTPAGGSIAVNVIVDESAGTLQVQVSDSGISIPESRREQIFQRFTQLNFSPTGTGIGLSLTKELVELHKGHIDFHNNPYTGVTFTITLPLSKTAYTPEDLAAPDSEGNHPHNPSSLIDYIQDATGMELPEPTSRYKILVIEDNPDICDYLSSQLSQYFHVYTANNGREGLALAIDTAPDLVVCDVMLPEMNGFEITRRIRNEFQTCHIPVVLLTALSSGEHQLQGVDAGADAYIAKPFSTRFLLTNIIRIIEQREKIRKRFSNDPGFFEVNIAEHEADKKFLDRLHFIITRNLDNPQFSVDEFAAAVKLGRTLFYKKVKGLTGYSPNEYIRLVRLKQAAELLNTGDYTVSEVTYKVGMNDPFYFSKCFKAQFGIPPSAYLKKVKAG</sequence>
<evidence type="ECO:0000256" key="1">
    <source>
        <dbReference type="ARBA" id="ARBA00000085"/>
    </source>
</evidence>
<dbReference type="Proteomes" id="UP000198984">
    <property type="component" value="Unassembled WGS sequence"/>
</dbReference>
<dbReference type="InterPro" id="IPR013783">
    <property type="entry name" value="Ig-like_fold"/>
</dbReference>
<dbReference type="InterPro" id="IPR003661">
    <property type="entry name" value="HisK_dim/P_dom"/>
</dbReference>
<reference evidence="17 18" key="1">
    <citation type="submission" date="2016-10" db="EMBL/GenBank/DDBJ databases">
        <authorList>
            <person name="de Groot N.N."/>
        </authorList>
    </citation>
    <scope>NUCLEOTIDE SEQUENCE [LARGE SCALE GENOMIC DNA]</scope>
    <source>
        <strain evidence="17 18">DSM 21039</strain>
    </source>
</reference>
<dbReference type="CDD" id="cd00082">
    <property type="entry name" value="HisKA"/>
    <property type="match status" value="1"/>
</dbReference>
<dbReference type="PANTHER" id="PTHR43547">
    <property type="entry name" value="TWO-COMPONENT HISTIDINE KINASE"/>
    <property type="match status" value="1"/>
</dbReference>
<evidence type="ECO:0000259" key="16">
    <source>
        <dbReference type="PROSITE" id="PS50110"/>
    </source>
</evidence>
<dbReference type="PROSITE" id="PS50110">
    <property type="entry name" value="RESPONSE_REGULATORY"/>
    <property type="match status" value="1"/>
</dbReference>
<feature type="chain" id="PRO_5011611093" description="histidine kinase" evidence="13">
    <location>
        <begin position="23"/>
        <end position="1433"/>
    </location>
</feature>
<dbReference type="Pfam" id="PF07494">
    <property type="entry name" value="Reg_prop"/>
    <property type="match status" value="8"/>
</dbReference>
<dbReference type="Gene3D" id="1.10.287.130">
    <property type="match status" value="1"/>
</dbReference>
<dbReference type="Gene3D" id="2.60.40.10">
    <property type="entry name" value="Immunoglobulins"/>
    <property type="match status" value="1"/>
</dbReference>
<dbReference type="PROSITE" id="PS50109">
    <property type="entry name" value="HIS_KIN"/>
    <property type="match status" value="1"/>
</dbReference>
<gene>
    <name evidence="17" type="ORF">SAMN04488505_104514</name>
</gene>
<feature type="modified residue" description="4-aspartylphosphate" evidence="12">
    <location>
        <position position="1231"/>
    </location>
</feature>
<dbReference type="GO" id="GO:0005524">
    <property type="term" value="F:ATP binding"/>
    <property type="evidence" value="ECO:0007669"/>
    <property type="project" value="UniProtKB-KW"/>
</dbReference>
<evidence type="ECO:0000256" key="6">
    <source>
        <dbReference type="ARBA" id="ARBA00022777"/>
    </source>
</evidence>
<keyword evidence="4" id="KW-0808">Transferase</keyword>